<dbReference type="PANTHER" id="PTHR38442:SF1">
    <property type="entry name" value="INNER MEMBRANE PROTEIN"/>
    <property type="match status" value="1"/>
</dbReference>
<evidence type="ECO:0000313" key="1">
    <source>
        <dbReference type="EMBL" id="AOX17093.1"/>
    </source>
</evidence>
<dbReference type="Pfam" id="PF04286">
    <property type="entry name" value="DUF445"/>
    <property type="match status" value="1"/>
</dbReference>
<evidence type="ECO:0000313" key="2">
    <source>
        <dbReference type="Proteomes" id="UP000179145"/>
    </source>
</evidence>
<protein>
    <submittedName>
        <fullName evidence="1">Uncharacterized protein</fullName>
    </submittedName>
</protein>
<sequence length="444" mass="48556">MNGTSAPLHRHEGVSSVTSSSAEADAIAALRTARRIASGLLLGMGGVMLLATGLPAWHYVPDSTALEMLRSGARAGVVGGIADWFAVTALFRHPLGLPIPHTAILPRQQKRLGQGLGRFISTQFFTEQDVIRALQSVDVPSMLADALRQPETLAAVTRTIRRTVPSLLDRLEDGRASAAINRALPVLLKGETTAPIMARALRAMVDSELHQEVLSFILDRTKRAVQKREPALRAFIEERVREQGGRVVGWAIGASVAGRVLSALYVELDRVDPRNSELREGFTQWVRQEIDRLETDPARRASLGRGVVDVLGHESLKAWSGELWQKLRSLAEADLEHDDGWSASVIEASLLHLADQMKYEEALRDRITRGISVSVIRVLPSLREKLSGFIASVMGRWDASVLSTKLEQRVGRDLQYIRINGTIVGFLVGAGLDAVLRLCFGPFG</sequence>
<accession>A0A1D8UTX0</accession>
<dbReference type="STRING" id="153496.A0U89_07980"/>
<gene>
    <name evidence="1" type="ORF">A0U89_07980</name>
</gene>
<keyword evidence="2" id="KW-1185">Reference proteome</keyword>
<dbReference type="RefSeq" id="WP_070402773.1">
    <property type="nucleotide sequence ID" value="NZ_BJVW01000003.1"/>
</dbReference>
<dbReference type="Proteomes" id="UP000179145">
    <property type="component" value="Chromosome"/>
</dbReference>
<dbReference type="PANTHER" id="PTHR38442">
    <property type="entry name" value="INNER MEMBRANE PROTEIN-RELATED"/>
    <property type="match status" value="1"/>
</dbReference>
<dbReference type="AlphaFoldDB" id="A0A1D8UTX0"/>
<dbReference type="OrthoDB" id="9769590at2"/>
<dbReference type="eggNOG" id="COG2733">
    <property type="taxonomic scope" value="Bacteria"/>
</dbReference>
<name>A0A1D8UTX0_9PROT</name>
<dbReference type="EMBL" id="CP014674">
    <property type="protein sequence ID" value="AOX17093.1"/>
    <property type="molecule type" value="Genomic_DNA"/>
</dbReference>
<dbReference type="KEGG" id="kba:A0U89_07980"/>
<dbReference type="GO" id="GO:0005886">
    <property type="term" value="C:plasma membrane"/>
    <property type="evidence" value="ECO:0007669"/>
    <property type="project" value="TreeGrafter"/>
</dbReference>
<reference evidence="1 2" key="1">
    <citation type="journal article" date="2016" name="Microb. Cell Fact.">
        <title>Dissection of exopolysaccharide biosynthesis in Kozakia baliensis.</title>
        <authorList>
            <person name="Brandt J.U."/>
            <person name="Jakob F."/>
            <person name="Behr J."/>
            <person name="Geissler A.J."/>
            <person name="Vogel R.F."/>
        </authorList>
    </citation>
    <scope>NUCLEOTIDE SEQUENCE [LARGE SCALE GENOMIC DNA]</scope>
    <source>
        <strain evidence="1 2">DSM 14400</strain>
    </source>
</reference>
<organism evidence="1 2">
    <name type="scientific">Kozakia baliensis</name>
    <dbReference type="NCBI Taxonomy" id="153496"/>
    <lineage>
        <taxon>Bacteria</taxon>
        <taxon>Pseudomonadati</taxon>
        <taxon>Pseudomonadota</taxon>
        <taxon>Alphaproteobacteria</taxon>
        <taxon>Acetobacterales</taxon>
        <taxon>Acetobacteraceae</taxon>
        <taxon>Kozakia</taxon>
    </lineage>
</organism>
<dbReference type="InterPro" id="IPR007383">
    <property type="entry name" value="DUF445"/>
</dbReference>
<proteinExistence type="predicted"/>